<dbReference type="PANTHER" id="PTHR45348:SF6">
    <property type="entry name" value="TRANS-ENOYL REDUCTASE APDC"/>
    <property type="match status" value="1"/>
</dbReference>
<feature type="domain" description="Enoyl reductase (ER)" evidence="5">
    <location>
        <begin position="16"/>
        <end position="371"/>
    </location>
</feature>
<dbReference type="SUPFAM" id="SSF50129">
    <property type="entry name" value="GroES-like"/>
    <property type="match status" value="1"/>
</dbReference>
<dbReference type="GO" id="GO:0000166">
    <property type="term" value="F:nucleotide binding"/>
    <property type="evidence" value="ECO:0007669"/>
    <property type="project" value="UniProtKB-KW"/>
</dbReference>
<dbReference type="GeneID" id="54329863"/>
<evidence type="ECO:0000313" key="9">
    <source>
        <dbReference type="Proteomes" id="UP000324241"/>
    </source>
</evidence>
<dbReference type="Proteomes" id="UP000324241">
    <property type="component" value="Unassembled WGS sequence"/>
</dbReference>
<evidence type="ECO:0000256" key="3">
    <source>
        <dbReference type="ARBA" id="ARBA00022857"/>
    </source>
</evidence>
<evidence type="ECO:0000256" key="2">
    <source>
        <dbReference type="ARBA" id="ARBA00022741"/>
    </source>
</evidence>
<dbReference type="Pfam" id="PF08240">
    <property type="entry name" value="ADH_N"/>
    <property type="match status" value="1"/>
</dbReference>
<sequence>MTLPPSQKALIALKEGEYTLTPSHPLPPHNPLPPSYILIRVTHVALNPCNWKMIDFSPAIGSVGGNDFSGRVVATGCSVHRWTTGDAVCGFLYGLDPHVGPGEWAGAFAEYVSVDEGLVMRVAETQLGMAEAACLGAGVVTAGMALRNLGIFVSEGVLSGEDGGIDSANGRVGKGRDLSYLLVYGGSTATGTMAIQLARLAGYTPIATCSPKNNSLVQSYGAIKTFDYHSASCGVAIRAYTKGKLALVLDCITSTDSMKICYAALGARGGRYMALEPPALRVHSARRDVQTDWVMALTVFGKPVDLKGPFGRDAVPGDYTWASRWYVLAERLVERGLLKPHPACIQEGGWDGILKGIEELRCGRVRGEKLVYCIS</sequence>
<dbReference type="Gene3D" id="3.90.180.10">
    <property type="entry name" value="Medium-chain alcohol dehydrogenases, catalytic domain"/>
    <property type="match status" value="1"/>
</dbReference>
<dbReference type="SMART" id="SM00829">
    <property type="entry name" value="PKS_ER"/>
    <property type="match status" value="1"/>
</dbReference>
<dbReference type="STRING" id="1220188.A0A4S3JV39"/>
<dbReference type="RefSeq" id="XP_033425103.1">
    <property type="nucleotide sequence ID" value="XM_033571788.1"/>
</dbReference>
<dbReference type="CDD" id="cd08249">
    <property type="entry name" value="enoyl_reductase_like"/>
    <property type="match status" value="1"/>
</dbReference>
<dbReference type="VEuPathDB" id="FungiDB:EYZ11_001275"/>
<comment type="caution">
    <text evidence="7">The sequence shown here is derived from an EMBL/GenBank/DDBJ whole genome shotgun (WGS) entry which is preliminary data.</text>
</comment>
<evidence type="ECO:0000313" key="8">
    <source>
        <dbReference type="Proteomes" id="UP000308092"/>
    </source>
</evidence>
<gene>
    <name evidence="6" type="ORF">ATNIH1004_007161</name>
    <name evidence="7" type="ORF">EYZ11_001275</name>
</gene>
<dbReference type="EMBL" id="QUQM01000007">
    <property type="protein sequence ID" value="KAA8645742.1"/>
    <property type="molecule type" value="Genomic_DNA"/>
</dbReference>
<dbReference type="Gene3D" id="3.40.50.720">
    <property type="entry name" value="NAD(P)-binding Rossmann-like Domain"/>
    <property type="match status" value="1"/>
</dbReference>
<dbReference type="Pfam" id="PF00107">
    <property type="entry name" value="ADH_zinc_N"/>
    <property type="match status" value="1"/>
</dbReference>
<dbReference type="InterPro" id="IPR013149">
    <property type="entry name" value="ADH-like_C"/>
</dbReference>
<dbReference type="OrthoDB" id="48317at2759"/>
<dbReference type="EMBL" id="SOSA01000022">
    <property type="protein sequence ID" value="THC99276.1"/>
    <property type="molecule type" value="Genomic_DNA"/>
</dbReference>
<accession>A0A4S3JV39</accession>
<dbReference type="InterPro" id="IPR020843">
    <property type="entry name" value="ER"/>
</dbReference>
<evidence type="ECO:0000313" key="6">
    <source>
        <dbReference type="EMBL" id="KAA8645742.1"/>
    </source>
</evidence>
<dbReference type="InterPro" id="IPR011032">
    <property type="entry name" value="GroES-like_sf"/>
</dbReference>
<reference evidence="6 9" key="2">
    <citation type="submission" date="2019-08" db="EMBL/GenBank/DDBJ databases">
        <title>The genome sequence of a newly discovered highly antifungal drug resistant Aspergillus species, Aspergillus tanneri NIH 1004.</title>
        <authorList>
            <person name="Mounaud S."/>
            <person name="Singh I."/>
            <person name="Joardar V."/>
            <person name="Pakala S."/>
            <person name="Pakala S."/>
            <person name="Venepally P."/>
            <person name="Chung J.K."/>
            <person name="Losada L."/>
            <person name="Nierman W.C."/>
        </authorList>
    </citation>
    <scope>NUCLEOTIDE SEQUENCE [LARGE SCALE GENOMIC DNA]</scope>
    <source>
        <strain evidence="6 9">NIH1004</strain>
    </source>
</reference>
<organism evidence="7 8">
    <name type="scientific">Aspergillus tanneri</name>
    <dbReference type="NCBI Taxonomy" id="1220188"/>
    <lineage>
        <taxon>Eukaryota</taxon>
        <taxon>Fungi</taxon>
        <taxon>Dikarya</taxon>
        <taxon>Ascomycota</taxon>
        <taxon>Pezizomycotina</taxon>
        <taxon>Eurotiomycetes</taxon>
        <taxon>Eurotiomycetidae</taxon>
        <taxon>Eurotiales</taxon>
        <taxon>Aspergillaceae</taxon>
        <taxon>Aspergillus</taxon>
        <taxon>Aspergillus subgen. Circumdati</taxon>
    </lineage>
</organism>
<proteinExistence type="inferred from homology"/>
<name>A0A4S3JV39_9EURO</name>
<dbReference type="GO" id="GO:0016651">
    <property type="term" value="F:oxidoreductase activity, acting on NAD(P)H"/>
    <property type="evidence" value="ECO:0007669"/>
    <property type="project" value="InterPro"/>
</dbReference>
<keyword evidence="8" id="KW-1185">Reference proteome</keyword>
<evidence type="ECO:0000256" key="4">
    <source>
        <dbReference type="ARBA" id="ARBA00023002"/>
    </source>
</evidence>
<dbReference type="InterPro" id="IPR047122">
    <property type="entry name" value="Trans-enoyl_RdTase-like"/>
</dbReference>
<keyword evidence="2" id="KW-0547">Nucleotide-binding</keyword>
<dbReference type="Proteomes" id="UP000308092">
    <property type="component" value="Unassembled WGS sequence"/>
</dbReference>
<dbReference type="SUPFAM" id="SSF51735">
    <property type="entry name" value="NAD(P)-binding Rossmann-fold domains"/>
    <property type="match status" value="1"/>
</dbReference>
<keyword evidence="3" id="KW-0521">NADP</keyword>
<evidence type="ECO:0000259" key="5">
    <source>
        <dbReference type="SMART" id="SM00829"/>
    </source>
</evidence>
<dbReference type="InterPro" id="IPR013154">
    <property type="entry name" value="ADH-like_N"/>
</dbReference>
<evidence type="ECO:0000256" key="1">
    <source>
        <dbReference type="ARBA" id="ARBA00008072"/>
    </source>
</evidence>
<comment type="similarity">
    <text evidence="1">Belongs to the zinc-containing alcohol dehydrogenase family.</text>
</comment>
<keyword evidence="4" id="KW-0560">Oxidoreductase</keyword>
<dbReference type="InterPro" id="IPR036291">
    <property type="entry name" value="NAD(P)-bd_dom_sf"/>
</dbReference>
<dbReference type="AlphaFoldDB" id="A0A4S3JV39"/>
<evidence type="ECO:0000313" key="7">
    <source>
        <dbReference type="EMBL" id="THC99276.1"/>
    </source>
</evidence>
<dbReference type="PANTHER" id="PTHR45348">
    <property type="entry name" value="HYPOTHETICAL OXIDOREDUCTASE (EUROFUNG)"/>
    <property type="match status" value="1"/>
</dbReference>
<reference evidence="7 8" key="1">
    <citation type="submission" date="2019-03" db="EMBL/GenBank/DDBJ databases">
        <title>The genome sequence of a newly discovered highly antifungal drug resistant Aspergillus species, Aspergillus tanneri NIH 1004.</title>
        <authorList>
            <person name="Mounaud S."/>
            <person name="Singh I."/>
            <person name="Joardar V."/>
            <person name="Pakala S."/>
            <person name="Pakala S."/>
            <person name="Venepally P."/>
            <person name="Hoover J."/>
            <person name="Nierman W."/>
            <person name="Chung J."/>
            <person name="Losada L."/>
        </authorList>
    </citation>
    <scope>NUCLEOTIDE SEQUENCE [LARGE SCALE GENOMIC DNA]</scope>
    <source>
        <strain evidence="7 8">NIH1004</strain>
    </source>
</reference>
<protein>
    <recommendedName>
        <fullName evidence="5">Enoyl reductase (ER) domain-containing protein</fullName>
    </recommendedName>
</protein>